<feature type="region of interest" description="Disordered" evidence="1">
    <location>
        <begin position="1130"/>
        <end position="1152"/>
    </location>
</feature>
<dbReference type="PANTHER" id="PTHR31912">
    <property type="entry name" value="IP13529P"/>
    <property type="match status" value="1"/>
</dbReference>
<feature type="region of interest" description="Disordered" evidence="1">
    <location>
        <begin position="477"/>
        <end position="531"/>
    </location>
</feature>
<feature type="region of interest" description="Disordered" evidence="1">
    <location>
        <begin position="1"/>
        <end position="26"/>
    </location>
</feature>
<feature type="compositionally biased region" description="Acidic residues" evidence="1">
    <location>
        <begin position="65"/>
        <end position="86"/>
    </location>
</feature>
<proteinExistence type="predicted"/>
<sequence>MAGEDVRPYPEAAYQNPDSPPGVGINWNLMEANNEGDFALSADERAVAFIAGTILERFDLPHSDDEFEERSDAENSESENEPEVVDVQEPGLPDSSEARAHKHSHTQDETATNRFWFPWPDCIACPMVVHCRLALTKQLDLFLWLLKVNNVDDVPSIKQMQKINLALQKVCGIETISCNGALGNKYFVNNLAQIIAQEMANPRVRPHLSFYPEDSGPKLSEACQGQRWLKELPDEQTTPMLRISGHNYYIYEPAMLDSDAGEFCIPIRWFARGEQFLAKCWRMVPVSTDKGSGWRVVKSDNYEVPACRFLKNFLQFQSDAAIYNVPHPSSAYMLQTFSILTRAKAQGSRVVVFPMWVYCDDTSGNVSKKWNEHNSFLMMPAGLPREEAQKEYNIHFLCTSNLARPLEMLDGIVDQLEKAQGEGIWVWDVEFNEPVLVIPEVLALLGDNPMQSKFACHIGLRGKLFCRACWVKGHDAMDGDDGDEPTRATTAAHSDGGSVRSEGGEGVLSDQESVAGSDGSAASVDGQPKKKKLAKRFRETMTDMVHRVSNFMKIQKLSNKDESTKLLRSFFTDTSTKLDTKTSVKKMRTENGLKDKFQMVFIDRLFESYKKKRGAETKRAALEAAVASLPANTMSPFLQALILTKTLQWKSCTLCSWGKDDKNELLTTQLSSFDVSGLGISPLAGKTLVQYSGSLTGRDFRAIAQVAPFVLYDLVSKDCFETWQALSKIIPLIWQPEINDVELHLACLIPVSLLALLTKEIDHFLLCAAKWTSRWFNKPKFHIFLHLPTHIRRFGPAILFATEAFESFNAIIRAKSVHSNRHAPSRDIAHAFAQGNRIRHLLSGGLFVPSAAGGDVSVDTSQGQQPRPQPAESAFIHDKSAWRTIGDGPKNLVSGCSTVTHYLGLDKRREPAAGISLADKTAPRPINQTLTGQRILSWSTKPGLFKTSKQVFLLNGDPCVPHSFVIVKHPHRPGETFVARVEELIQQVGSIADFASKPDGVLLQKAIVDHARERYGMPSVQLAGEWSLHSTKDLLCTVNVQHNCMDNHCAATDSIPVYQERTKTAHTMARIAHTQNLHDLVLNTAQMRDAVLVQPYCLNSMPMDFQRIVHQSVANEIGLRKKHTVATAKAPPLRPLPHAPAQPVASSSSSHLPSRVSELQFIHYPGHIP</sequence>
<dbReference type="PANTHER" id="PTHR31912:SF34">
    <property type="entry name" value="NOTOCHORD-RELATED PROTEIN"/>
    <property type="match status" value="1"/>
</dbReference>
<evidence type="ECO:0000313" key="3">
    <source>
        <dbReference type="Proteomes" id="UP000620124"/>
    </source>
</evidence>
<dbReference type="Proteomes" id="UP000620124">
    <property type="component" value="Unassembled WGS sequence"/>
</dbReference>
<dbReference type="EMBL" id="JACAZI010000006">
    <property type="protein sequence ID" value="KAF7358543.1"/>
    <property type="molecule type" value="Genomic_DNA"/>
</dbReference>
<reference evidence="2" key="1">
    <citation type="submission" date="2020-05" db="EMBL/GenBank/DDBJ databases">
        <title>Mycena genomes resolve the evolution of fungal bioluminescence.</title>
        <authorList>
            <person name="Tsai I.J."/>
        </authorList>
    </citation>
    <scope>NUCLEOTIDE SEQUENCE</scope>
    <source>
        <strain evidence="2">CCC161011</strain>
    </source>
</reference>
<name>A0A8H7D4K2_9AGAR</name>
<comment type="caution">
    <text evidence="2">The sequence shown here is derived from an EMBL/GenBank/DDBJ whole genome shotgun (WGS) entry which is preliminary data.</text>
</comment>
<dbReference type="AlphaFoldDB" id="A0A8H7D4K2"/>
<feature type="region of interest" description="Disordered" evidence="1">
    <location>
        <begin position="61"/>
        <end position="107"/>
    </location>
</feature>
<accession>A0A8H7D4K2</accession>
<evidence type="ECO:0000313" key="2">
    <source>
        <dbReference type="EMBL" id="KAF7358543.1"/>
    </source>
</evidence>
<organism evidence="2 3">
    <name type="scientific">Mycena venus</name>
    <dbReference type="NCBI Taxonomy" id="2733690"/>
    <lineage>
        <taxon>Eukaryota</taxon>
        <taxon>Fungi</taxon>
        <taxon>Dikarya</taxon>
        <taxon>Basidiomycota</taxon>
        <taxon>Agaricomycotina</taxon>
        <taxon>Agaricomycetes</taxon>
        <taxon>Agaricomycetidae</taxon>
        <taxon>Agaricales</taxon>
        <taxon>Marasmiineae</taxon>
        <taxon>Mycenaceae</taxon>
        <taxon>Mycena</taxon>
    </lineage>
</organism>
<dbReference type="OrthoDB" id="2246127at2759"/>
<keyword evidence="3" id="KW-1185">Reference proteome</keyword>
<feature type="compositionally biased region" description="Low complexity" evidence="1">
    <location>
        <begin position="513"/>
        <end position="526"/>
    </location>
</feature>
<protein>
    <submittedName>
        <fullName evidence="2">Uncharacterized protein</fullName>
    </submittedName>
</protein>
<evidence type="ECO:0000256" key="1">
    <source>
        <dbReference type="SAM" id="MobiDB-lite"/>
    </source>
</evidence>
<gene>
    <name evidence="2" type="ORF">MVEN_00905200</name>
</gene>
<feature type="compositionally biased region" description="Low complexity" evidence="1">
    <location>
        <begin position="1141"/>
        <end position="1152"/>
    </location>
</feature>